<evidence type="ECO:0000256" key="1">
    <source>
        <dbReference type="ARBA" id="ARBA00001946"/>
    </source>
</evidence>
<dbReference type="InterPro" id="IPR015806">
    <property type="entry name" value="Pyrv_Knase_insert_dom_sf"/>
</dbReference>
<accession>A0A2S4JYS0</accession>
<dbReference type="NCBIfam" id="NF004491">
    <property type="entry name" value="PRK05826.1"/>
    <property type="match status" value="1"/>
</dbReference>
<dbReference type="AlphaFoldDB" id="A0A2S4JYS0"/>
<dbReference type="InterPro" id="IPR015795">
    <property type="entry name" value="Pyrv_Knase_C"/>
</dbReference>
<evidence type="ECO:0000313" key="20">
    <source>
        <dbReference type="Proteomes" id="UP000237350"/>
    </source>
</evidence>
<comment type="pathway">
    <text evidence="3 16">Carbohydrate degradation; glycolysis; pyruvate from D-glyceraldehyde 3-phosphate: step 5/5.</text>
</comment>
<dbReference type="Gene3D" id="3.20.20.60">
    <property type="entry name" value="Phosphoenolpyruvate-binding domains"/>
    <property type="match status" value="1"/>
</dbReference>
<reference evidence="20" key="1">
    <citation type="submission" date="2015-12" db="EMBL/GenBank/DDBJ databases">
        <authorList>
            <person name="Lodha T.D."/>
            <person name="Chintalapati S."/>
            <person name="Chintalapati V.R."/>
            <person name="Sravanthi T."/>
        </authorList>
    </citation>
    <scope>NUCLEOTIDE SEQUENCE [LARGE SCALE GENOMIC DNA]</scope>
    <source>
        <strain evidence="20">JC133</strain>
    </source>
</reference>
<dbReference type="GO" id="GO:0030955">
    <property type="term" value="F:potassium ion binding"/>
    <property type="evidence" value="ECO:0007669"/>
    <property type="project" value="UniProtKB-UniRule"/>
</dbReference>
<evidence type="ECO:0000256" key="6">
    <source>
        <dbReference type="ARBA" id="ARBA00018587"/>
    </source>
</evidence>
<keyword evidence="20" id="KW-1185">Reference proteome</keyword>
<dbReference type="InterPro" id="IPR001697">
    <property type="entry name" value="Pyr_Knase"/>
</dbReference>
<dbReference type="PROSITE" id="PS00110">
    <property type="entry name" value="PYRUVATE_KINASE"/>
    <property type="match status" value="1"/>
</dbReference>
<dbReference type="GO" id="GO:0016301">
    <property type="term" value="F:kinase activity"/>
    <property type="evidence" value="ECO:0007669"/>
    <property type="project" value="UniProtKB-KW"/>
</dbReference>
<dbReference type="InterPro" id="IPR040442">
    <property type="entry name" value="Pyrv_kinase-like_dom_sf"/>
</dbReference>
<keyword evidence="10 16" id="KW-0418">Kinase</keyword>
<dbReference type="Proteomes" id="UP000237350">
    <property type="component" value="Unassembled WGS sequence"/>
</dbReference>
<dbReference type="Gene3D" id="2.40.33.10">
    <property type="entry name" value="PK beta-barrel domain-like"/>
    <property type="match status" value="1"/>
</dbReference>
<keyword evidence="12 16" id="KW-0460">Magnesium</keyword>
<comment type="catalytic activity">
    <reaction evidence="16">
        <text>pyruvate + ATP = phosphoenolpyruvate + ADP + H(+)</text>
        <dbReference type="Rhea" id="RHEA:18157"/>
        <dbReference type="ChEBI" id="CHEBI:15361"/>
        <dbReference type="ChEBI" id="CHEBI:15378"/>
        <dbReference type="ChEBI" id="CHEBI:30616"/>
        <dbReference type="ChEBI" id="CHEBI:58702"/>
        <dbReference type="ChEBI" id="CHEBI:456216"/>
        <dbReference type="EC" id="2.7.1.40"/>
    </reaction>
</comment>
<evidence type="ECO:0000256" key="13">
    <source>
        <dbReference type="ARBA" id="ARBA00023152"/>
    </source>
</evidence>
<keyword evidence="7 16" id="KW-0808">Transferase</keyword>
<evidence type="ECO:0000256" key="12">
    <source>
        <dbReference type="ARBA" id="ARBA00022842"/>
    </source>
</evidence>
<keyword evidence="11" id="KW-0067">ATP-binding</keyword>
<dbReference type="RefSeq" id="WP_181015320.1">
    <property type="nucleotide sequence ID" value="NZ_LPWH01000010.1"/>
</dbReference>
<evidence type="ECO:0000256" key="11">
    <source>
        <dbReference type="ARBA" id="ARBA00022840"/>
    </source>
</evidence>
<evidence type="ECO:0000256" key="4">
    <source>
        <dbReference type="ARBA" id="ARBA00008663"/>
    </source>
</evidence>
<dbReference type="Gene3D" id="3.40.1380.20">
    <property type="entry name" value="Pyruvate kinase, C-terminal domain"/>
    <property type="match status" value="1"/>
</dbReference>
<comment type="caution">
    <text evidence="19">The sequence shown here is derived from an EMBL/GenBank/DDBJ whole genome shotgun (WGS) entry which is preliminary data.</text>
</comment>
<dbReference type="Pfam" id="PF02887">
    <property type="entry name" value="PK_C"/>
    <property type="match status" value="1"/>
</dbReference>
<evidence type="ECO:0000256" key="3">
    <source>
        <dbReference type="ARBA" id="ARBA00004997"/>
    </source>
</evidence>
<dbReference type="InterPro" id="IPR011037">
    <property type="entry name" value="Pyrv_Knase-like_insert_dom_sf"/>
</dbReference>
<dbReference type="NCBIfam" id="TIGR01064">
    <property type="entry name" value="pyruv_kin"/>
    <property type="match status" value="1"/>
</dbReference>
<dbReference type="PRINTS" id="PR01050">
    <property type="entry name" value="PYRUVTKNASE"/>
</dbReference>
<evidence type="ECO:0000313" key="19">
    <source>
        <dbReference type="EMBL" id="POR04665.1"/>
    </source>
</evidence>
<comment type="cofactor">
    <cofactor evidence="2">
        <name>K(+)</name>
        <dbReference type="ChEBI" id="CHEBI:29103"/>
    </cofactor>
</comment>
<dbReference type="InterPro" id="IPR036918">
    <property type="entry name" value="Pyrv_Knase_C_sf"/>
</dbReference>
<dbReference type="EMBL" id="LPWH01000010">
    <property type="protein sequence ID" value="POR04665.1"/>
    <property type="molecule type" value="Genomic_DNA"/>
</dbReference>
<dbReference type="SUPFAM" id="SSF51621">
    <property type="entry name" value="Phosphoenolpyruvate/pyruvate domain"/>
    <property type="match status" value="1"/>
</dbReference>
<dbReference type="SUPFAM" id="SSF52935">
    <property type="entry name" value="PK C-terminal domain-like"/>
    <property type="match status" value="1"/>
</dbReference>
<feature type="domain" description="Pyruvate kinase barrel" evidence="17">
    <location>
        <begin position="4"/>
        <end position="317"/>
    </location>
</feature>
<dbReference type="InterPro" id="IPR015793">
    <property type="entry name" value="Pyrv_Knase_brl"/>
</dbReference>
<dbReference type="FunFam" id="3.20.20.60:FF:000025">
    <property type="entry name" value="Pyruvate kinase"/>
    <property type="match status" value="1"/>
</dbReference>
<evidence type="ECO:0000256" key="5">
    <source>
        <dbReference type="ARBA" id="ARBA00012142"/>
    </source>
</evidence>
<dbReference type="Pfam" id="PF00224">
    <property type="entry name" value="PK"/>
    <property type="match status" value="1"/>
</dbReference>
<gene>
    <name evidence="19" type="ORF">AU468_02985</name>
</gene>
<evidence type="ECO:0000256" key="9">
    <source>
        <dbReference type="ARBA" id="ARBA00022741"/>
    </source>
</evidence>
<comment type="similarity">
    <text evidence="4 16">Belongs to the pyruvate kinase family.</text>
</comment>
<keyword evidence="9" id="KW-0547">Nucleotide-binding</keyword>
<feature type="domain" description="Pyruvate kinase C-terminal" evidence="18">
    <location>
        <begin position="351"/>
        <end position="459"/>
    </location>
</feature>
<evidence type="ECO:0000256" key="7">
    <source>
        <dbReference type="ARBA" id="ARBA00022679"/>
    </source>
</evidence>
<keyword evidence="13 16" id="KW-0324">Glycolysis</keyword>
<evidence type="ECO:0000259" key="17">
    <source>
        <dbReference type="Pfam" id="PF00224"/>
    </source>
</evidence>
<dbReference type="NCBIfam" id="NF004978">
    <property type="entry name" value="PRK06354.1"/>
    <property type="match status" value="1"/>
</dbReference>
<comment type="cofactor">
    <cofactor evidence="1">
        <name>Mg(2+)</name>
        <dbReference type="ChEBI" id="CHEBI:18420"/>
    </cofactor>
</comment>
<keyword evidence="8" id="KW-0479">Metal-binding</keyword>
<dbReference type="GO" id="GO:0000287">
    <property type="term" value="F:magnesium ion binding"/>
    <property type="evidence" value="ECO:0007669"/>
    <property type="project" value="UniProtKB-UniRule"/>
</dbReference>
<protein>
    <recommendedName>
        <fullName evidence="6 15">Pyruvate kinase</fullName>
        <ecNumber evidence="5 15">2.7.1.40</ecNumber>
    </recommendedName>
</protein>
<dbReference type="UniPathway" id="UPA00109">
    <property type="reaction ID" value="UER00188"/>
</dbReference>
<evidence type="ECO:0000259" key="18">
    <source>
        <dbReference type="Pfam" id="PF02887"/>
    </source>
</evidence>
<dbReference type="InterPro" id="IPR015813">
    <property type="entry name" value="Pyrv/PenolPyrv_kinase-like_dom"/>
</dbReference>
<proteinExistence type="inferred from homology"/>
<evidence type="ECO:0000256" key="8">
    <source>
        <dbReference type="ARBA" id="ARBA00022723"/>
    </source>
</evidence>
<evidence type="ECO:0000256" key="16">
    <source>
        <dbReference type="RuleBase" id="RU000504"/>
    </source>
</evidence>
<evidence type="ECO:0000256" key="10">
    <source>
        <dbReference type="ARBA" id="ARBA00022777"/>
    </source>
</evidence>
<dbReference type="SUPFAM" id="SSF50800">
    <property type="entry name" value="PK beta-barrel domain-like"/>
    <property type="match status" value="1"/>
</dbReference>
<evidence type="ECO:0000256" key="14">
    <source>
        <dbReference type="ARBA" id="ARBA00023317"/>
    </source>
</evidence>
<dbReference type="EC" id="2.7.1.40" evidence="5 15"/>
<dbReference type="GO" id="GO:0005524">
    <property type="term" value="F:ATP binding"/>
    <property type="evidence" value="ECO:0007669"/>
    <property type="project" value="UniProtKB-KW"/>
</dbReference>
<organism evidence="19 20">
    <name type="scientific">Alkalispirochaeta sphaeroplastigenens</name>
    <dbReference type="NCBI Taxonomy" id="1187066"/>
    <lineage>
        <taxon>Bacteria</taxon>
        <taxon>Pseudomonadati</taxon>
        <taxon>Spirochaetota</taxon>
        <taxon>Spirochaetia</taxon>
        <taxon>Spirochaetales</taxon>
        <taxon>Spirochaetaceae</taxon>
        <taxon>Alkalispirochaeta</taxon>
    </lineage>
</organism>
<evidence type="ECO:0000256" key="2">
    <source>
        <dbReference type="ARBA" id="ARBA00001958"/>
    </source>
</evidence>
<evidence type="ECO:0000256" key="15">
    <source>
        <dbReference type="NCBIfam" id="TIGR01064"/>
    </source>
</evidence>
<sequence length="475" mass="52038">MEKKLTKIVATVSDRRCEVDFIKGLYEAGMNVVRLNTAHQDPEGSLQVIGNTRAVSEEIALMVDTKGPEVRTLLTGPAFPVSAGDSLVITDHPQTGTELGTTYPGFVEDLAPGKSILIDDGSLELQVQTKEPGRLVCRVCNDGEIENKKSINVPDAHLNVPALSEKDLSFIRFAIEQDLDFIAHSFVRNAEDVIAIQKILDEAGSAVKIIAKIENREGIRNLEEIIPHVAGVMIARGDLGIEIPAEQVPAYQKHIIELCRKHKRPVITATQMLHSMIKSPRPTRAEVSDVANAVYDGTDAIMLSGETAQGAYPLEAVRTMTRIARETERARSHFSRNQWVDPDTNQRNFLAKTVDSACRELPIKAILSDTETGRSARVLSSYRMEVPIFARSPSKRVVRELSLSFGVFPAYMEYQASTDQLVANSLAGLLQEGVIDELDLVVIMGGAPGQSEGTNFVEINKASACLHLYSRGTPK</sequence>
<name>A0A2S4JYS0_9SPIO</name>
<dbReference type="GO" id="GO:0004743">
    <property type="term" value="F:pyruvate kinase activity"/>
    <property type="evidence" value="ECO:0007669"/>
    <property type="project" value="UniProtKB-UniRule"/>
</dbReference>
<dbReference type="PANTHER" id="PTHR11817">
    <property type="entry name" value="PYRUVATE KINASE"/>
    <property type="match status" value="1"/>
</dbReference>
<dbReference type="InterPro" id="IPR018209">
    <property type="entry name" value="Pyrv_Knase_AS"/>
</dbReference>
<keyword evidence="14 19" id="KW-0670">Pyruvate</keyword>